<evidence type="ECO:0000256" key="1">
    <source>
        <dbReference type="SAM" id="MobiDB-lite"/>
    </source>
</evidence>
<evidence type="ECO:0000313" key="3">
    <source>
        <dbReference type="Proteomes" id="UP001595556"/>
    </source>
</evidence>
<feature type="region of interest" description="Disordered" evidence="1">
    <location>
        <begin position="1"/>
        <end position="26"/>
    </location>
</feature>
<protein>
    <submittedName>
        <fullName evidence="2">Uncharacterized protein</fullName>
    </submittedName>
</protein>
<comment type="caution">
    <text evidence="2">The sequence shown here is derived from an EMBL/GenBank/DDBJ whole genome shotgun (WGS) entry which is preliminary data.</text>
</comment>
<sequence length="181" mass="19780">MDSTPPLSGLSGSTAGNSSGGKPQPSTQDWLNWFRGALGSASNEILISLDSPGAYGFLDSPELIQALRERLRACPPLQLKLMVESVEPVRRAWPRWAEAARWYAHQMQALIVPIDLPRSFELVAFDRRTVGYAPWPQSQVADPGRWRLTQTKGNPAAVTALESTVSVLDRSAQASWSPLGL</sequence>
<dbReference type="Proteomes" id="UP001595556">
    <property type="component" value="Unassembled WGS sequence"/>
</dbReference>
<evidence type="ECO:0000313" key="2">
    <source>
        <dbReference type="EMBL" id="MFC3146578.1"/>
    </source>
</evidence>
<keyword evidence="3" id="KW-1185">Reference proteome</keyword>
<organism evidence="2 3">
    <name type="scientific">Piscinibacterium candidicorallinum</name>
    <dbReference type="NCBI Taxonomy" id="1793872"/>
    <lineage>
        <taxon>Bacteria</taxon>
        <taxon>Pseudomonadati</taxon>
        <taxon>Pseudomonadota</taxon>
        <taxon>Betaproteobacteria</taxon>
        <taxon>Burkholderiales</taxon>
        <taxon>Piscinibacterium</taxon>
    </lineage>
</organism>
<accession>A0ABV7H1D6</accession>
<gene>
    <name evidence="2" type="ORF">ACFOEN_02850</name>
</gene>
<reference evidence="3" key="1">
    <citation type="journal article" date="2019" name="Int. J. Syst. Evol. Microbiol.">
        <title>The Global Catalogue of Microorganisms (GCM) 10K type strain sequencing project: providing services to taxonomists for standard genome sequencing and annotation.</title>
        <authorList>
            <consortium name="The Broad Institute Genomics Platform"/>
            <consortium name="The Broad Institute Genome Sequencing Center for Infectious Disease"/>
            <person name="Wu L."/>
            <person name="Ma J."/>
        </authorList>
    </citation>
    <scope>NUCLEOTIDE SEQUENCE [LARGE SCALE GENOMIC DNA]</scope>
    <source>
        <strain evidence="3">KCTC 52168</strain>
    </source>
</reference>
<dbReference type="RefSeq" id="WP_377300902.1">
    <property type="nucleotide sequence ID" value="NZ_CP180191.1"/>
</dbReference>
<proteinExistence type="predicted"/>
<dbReference type="EMBL" id="JBHRTI010000003">
    <property type="protein sequence ID" value="MFC3146578.1"/>
    <property type="molecule type" value="Genomic_DNA"/>
</dbReference>
<name>A0ABV7H1D6_9BURK</name>